<accession>A0A1Y2D016</accession>
<keyword evidence="3" id="KW-1185">Reference proteome</keyword>
<sequence>MVSKSKSSSSSDAEKFLESIGVSTNSDHQDVSPELAKAVKSDAPLLVKSLNSLIESITSTKSKLNELKERIRSETLPTSKGVSLLEVKLHSLLSYLTNLSFFILLKLQGHSTAAGHPALDKLIELRVVLEKMKPIEAKLKYQIDKVVKAANEADGKGASKGSASGTVVGWEGEEVERKGVSEYELQAAGVSDPLQFKPNPRNLVGAMSLDPTAPTYQDEPGSGVYRPPKIAPTKYTEDNPKKKSQLSQQTRESLSKSRLFRDMREAFDTARPEQVTSHGTGYGLRELRDAKDEELQKIEDFELDNYQRLGATRDRNKREKAAIRRSGTSGIVDEMENLETDFLHMESLDRAVSFDDKQRYGAGLLAKRNQRAEAVFGEGDESGARKRKHMGDADEMLRFQSKQFSSKTGYDKAIRKMTRPSHKKRK</sequence>
<dbReference type="EMBL" id="MCGO01000003">
    <property type="protein sequence ID" value="ORY52618.1"/>
    <property type="molecule type" value="Genomic_DNA"/>
</dbReference>
<dbReference type="AlphaFoldDB" id="A0A1Y2D016"/>
<comment type="caution">
    <text evidence="2">The sequence shown here is derived from an EMBL/GenBank/DDBJ whole genome shotgun (WGS) entry which is preliminary data.</text>
</comment>
<dbReference type="STRING" id="329046.A0A1Y2D016"/>
<dbReference type="GO" id="GO:0000462">
    <property type="term" value="P:maturation of SSU-rRNA from tricistronic rRNA transcript (SSU-rRNA, 5.8S rRNA, LSU-rRNA)"/>
    <property type="evidence" value="ECO:0007669"/>
    <property type="project" value="TreeGrafter"/>
</dbReference>
<gene>
    <name evidence="2" type="ORF">BCR33DRAFT_845733</name>
</gene>
<dbReference type="PANTHER" id="PTHR13237:SF9">
    <property type="entry name" value="NEUROGUIDIN"/>
    <property type="match status" value="1"/>
</dbReference>
<feature type="region of interest" description="Disordered" evidence="1">
    <location>
        <begin position="209"/>
        <end position="255"/>
    </location>
</feature>
<evidence type="ECO:0008006" key="4">
    <source>
        <dbReference type="Google" id="ProtNLM"/>
    </source>
</evidence>
<dbReference type="InterPro" id="IPR007146">
    <property type="entry name" value="Sas10/Utp3/C1D"/>
</dbReference>
<evidence type="ECO:0000256" key="1">
    <source>
        <dbReference type="SAM" id="MobiDB-lite"/>
    </source>
</evidence>
<organism evidence="2 3">
    <name type="scientific">Rhizoclosmatium globosum</name>
    <dbReference type="NCBI Taxonomy" id="329046"/>
    <lineage>
        <taxon>Eukaryota</taxon>
        <taxon>Fungi</taxon>
        <taxon>Fungi incertae sedis</taxon>
        <taxon>Chytridiomycota</taxon>
        <taxon>Chytridiomycota incertae sedis</taxon>
        <taxon>Chytridiomycetes</taxon>
        <taxon>Chytridiales</taxon>
        <taxon>Chytriomycetaceae</taxon>
        <taxon>Rhizoclosmatium</taxon>
    </lineage>
</organism>
<feature type="compositionally biased region" description="Basic residues" evidence="1">
    <location>
        <begin position="415"/>
        <end position="426"/>
    </location>
</feature>
<evidence type="ECO:0000313" key="2">
    <source>
        <dbReference type="EMBL" id="ORY52618.1"/>
    </source>
</evidence>
<dbReference type="PANTHER" id="PTHR13237">
    <property type="entry name" value="SOMETHING ABOUT SILENCING PROTEIN 10-RELATED"/>
    <property type="match status" value="1"/>
</dbReference>
<dbReference type="GO" id="GO:0032040">
    <property type="term" value="C:small-subunit processome"/>
    <property type="evidence" value="ECO:0007669"/>
    <property type="project" value="TreeGrafter"/>
</dbReference>
<proteinExistence type="predicted"/>
<evidence type="ECO:0000313" key="3">
    <source>
        <dbReference type="Proteomes" id="UP000193642"/>
    </source>
</evidence>
<reference evidence="2 3" key="1">
    <citation type="submission" date="2016-07" db="EMBL/GenBank/DDBJ databases">
        <title>Pervasive Adenine N6-methylation of Active Genes in Fungi.</title>
        <authorList>
            <consortium name="DOE Joint Genome Institute"/>
            <person name="Mondo S.J."/>
            <person name="Dannebaum R.O."/>
            <person name="Kuo R.C."/>
            <person name="Labutti K."/>
            <person name="Haridas S."/>
            <person name="Kuo A."/>
            <person name="Salamov A."/>
            <person name="Ahrendt S.R."/>
            <person name="Lipzen A."/>
            <person name="Sullivan W."/>
            <person name="Andreopoulos W.B."/>
            <person name="Clum A."/>
            <person name="Lindquist E."/>
            <person name="Daum C."/>
            <person name="Ramamoorthy G.K."/>
            <person name="Gryganskyi A."/>
            <person name="Culley D."/>
            <person name="Magnuson J.K."/>
            <person name="James T.Y."/>
            <person name="O'Malley M.A."/>
            <person name="Stajich J.E."/>
            <person name="Spatafora J.W."/>
            <person name="Visel A."/>
            <person name="Grigoriev I.V."/>
        </authorList>
    </citation>
    <scope>NUCLEOTIDE SEQUENCE [LARGE SCALE GENOMIC DNA]</scope>
    <source>
        <strain evidence="2 3">JEL800</strain>
    </source>
</reference>
<dbReference type="Proteomes" id="UP000193642">
    <property type="component" value="Unassembled WGS sequence"/>
</dbReference>
<name>A0A1Y2D016_9FUNG</name>
<dbReference type="Pfam" id="PF04000">
    <property type="entry name" value="Sas10_Utp3"/>
    <property type="match status" value="1"/>
</dbReference>
<protein>
    <recommendedName>
        <fullName evidence="4">Sas10 C-terminal domain-containing protein</fullName>
    </recommendedName>
</protein>
<feature type="region of interest" description="Disordered" evidence="1">
    <location>
        <begin position="403"/>
        <end position="426"/>
    </location>
</feature>
<dbReference type="OrthoDB" id="203440at2759"/>